<evidence type="ECO:0000313" key="2">
    <source>
        <dbReference type="EMBL" id="KAF1001704.1"/>
    </source>
</evidence>
<reference evidence="2" key="1">
    <citation type="submission" date="2020-01" db="EMBL/GenBank/DDBJ databases">
        <title>The Celery Genome Sequence Reveals Sequential Paleo-tetraploidization, Resistance Gene Elimination, Karyotype Evolution, and Functional Innovation in Apiales.</title>
        <authorList>
            <person name="Song X."/>
        </authorList>
    </citation>
    <scope>NUCLEOTIDE SEQUENCE</scope>
    <source>
        <tissue evidence="2">Leaf</tissue>
    </source>
</reference>
<organism evidence="2 3">
    <name type="scientific">Apium graveolens</name>
    <name type="common">Celery</name>
    <dbReference type="NCBI Taxonomy" id="4045"/>
    <lineage>
        <taxon>Eukaryota</taxon>
        <taxon>Viridiplantae</taxon>
        <taxon>Streptophyta</taxon>
        <taxon>Embryophyta</taxon>
        <taxon>Tracheophyta</taxon>
        <taxon>Spermatophyta</taxon>
        <taxon>Magnoliopsida</taxon>
        <taxon>eudicotyledons</taxon>
        <taxon>Gunneridae</taxon>
        <taxon>Pentapetalae</taxon>
        <taxon>asterids</taxon>
        <taxon>campanulids</taxon>
        <taxon>Apiales</taxon>
        <taxon>Apiaceae</taxon>
        <taxon>Apioideae</taxon>
        <taxon>apioid superclade</taxon>
        <taxon>Apieae</taxon>
        <taxon>Apium</taxon>
    </lineage>
</organism>
<accession>A0A6L5BCD6</accession>
<dbReference type="Proteomes" id="UP000593563">
    <property type="component" value="Unassembled WGS sequence"/>
</dbReference>
<dbReference type="SUPFAM" id="SSF52058">
    <property type="entry name" value="L domain-like"/>
    <property type="match status" value="1"/>
</dbReference>
<keyword evidence="1" id="KW-0472">Membrane</keyword>
<keyword evidence="1" id="KW-0812">Transmembrane</keyword>
<proteinExistence type="predicted"/>
<name>A0A6L5BCD6_APIGR</name>
<dbReference type="InterPro" id="IPR032675">
    <property type="entry name" value="LRR_dom_sf"/>
</dbReference>
<gene>
    <name evidence="2" type="ORF">AG4045_008103</name>
</gene>
<dbReference type="Gene3D" id="3.80.10.10">
    <property type="entry name" value="Ribonuclease Inhibitor"/>
    <property type="match status" value="1"/>
</dbReference>
<evidence type="ECO:0000313" key="3">
    <source>
        <dbReference type="Proteomes" id="UP000593563"/>
    </source>
</evidence>
<sequence length="112" mass="12709">MDLYSIGLSYIPIVIGSLLELRYIAVCIKARDNDSVLYIPKSVLKLKYLETLIIQNKHSEGIHVPKEIWMSCRLRHLILKGNISAEEIKSPYLSGNLQTLSHIANPFAPYIT</sequence>
<dbReference type="AlphaFoldDB" id="A0A6L5BCD6"/>
<keyword evidence="1" id="KW-1133">Transmembrane helix</keyword>
<protein>
    <submittedName>
        <fullName evidence="2">Uncharacterized protein</fullName>
    </submittedName>
</protein>
<dbReference type="EMBL" id="WRXP01003018">
    <property type="protein sequence ID" value="KAF1001704.1"/>
    <property type="molecule type" value="Genomic_DNA"/>
</dbReference>
<keyword evidence="3" id="KW-1185">Reference proteome</keyword>
<comment type="caution">
    <text evidence="2">The sequence shown here is derived from an EMBL/GenBank/DDBJ whole genome shotgun (WGS) entry which is preliminary data.</text>
</comment>
<evidence type="ECO:0000256" key="1">
    <source>
        <dbReference type="SAM" id="Phobius"/>
    </source>
</evidence>
<feature type="transmembrane region" description="Helical" evidence="1">
    <location>
        <begin position="6"/>
        <end position="25"/>
    </location>
</feature>